<dbReference type="eggNOG" id="KOG1189">
    <property type="taxonomic scope" value="Eukaryota"/>
</dbReference>
<dbReference type="HOGENOM" id="CLU_004627_1_0_1"/>
<dbReference type="InterPro" id="IPR036005">
    <property type="entry name" value="Creatinase/aminopeptidase-like"/>
</dbReference>
<keyword evidence="8 10" id="KW-0234">DNA repair</keyword>
<dbReference type="GeneID" id="13884475"/>
<evidence type="ECO:0000259" key="15">
    <source>
        <dbReference type="SMART" id="SM01287"/>
    </source>
</evidence>
<dbReference type="Pfam" id="PF08644">
    <property type="entry name" value="SPT16"/>
    <property type="match status" value="1"/>
</dbReference>
<evidence type="ECO:0000256" key="11">
    <source>
        <dbReference type="SAM" id="Coils"/>
    </source>
</evidence>
<dbReference type="GO" id="GO:0007063">
    <property type="term" value="P:regulation of sister chromatid cohesion"/>
    <property type="evidence" value="ECO:0007669"/>
    <property type="project" value="EnsemblFungi"/>
</dbReference>
<evidence type="ECO:0000256" key="12">
    <source>
        <dbReference type="SAM" id="MobiDB-lite"/>
    </source>
</evidence>
<dbReference type="GO" id="GO:0045899">
    <property type="term" value="P:positive regulation of RNA polymerase II transcription preinitiation complex assembly"/>
    <property type="evidence" value="ECO:0007669"/>
    <property type="project" value="EnsemblFungi"/>
</dbReference>
<name>H2AXA8_KAZAF</name>
<gene>
    <name evidence="16" type="primary">KAFR0F04130</name>
    <name evidence="16" type="ORF">KAFR_0F04130</name>
</gene>
<dbReference type="InParanoid" id="H2AXA8"/>
<dbReference type="CDD" id="cd01091">
    <property type="entry name" value="CDC68-like"/>
    <property type="match status" value="1"/>
</dbReference>
<feature type="coiled-coil region" evidence="11">
    <location>
        <begin position="639"/>
        <end position="666"/>
    </location>
</feature>
<dbReference type="FunCoup" id="H2AXA8">
    <property type="interactions" value="1548"/>
</dbReference>
<dbReference type="InterPro" id="IPR013719">
    <property type="entry name" value="RTT106/SPT16-like_middle_dom"/>
</dbReference>
<feature type="compositionally biased region" description="Acidic residues" evidence="12">
    <location>
        <begin position="960"/>
        <end position="1020"/>
    </location>
</feature>
<dbReference type="Gene3D" id="2.30.29.210">
    <property type="entry name" value="FACT complex subunit Spt16p/Cdc68p"/>
    <property type="match status" value="1"/>
</dbReference>
<organism evidence="16 17">
    <name type="scientific">Kazachstania africana (strain ATCC 22294 / BCRC 22015 / CBS 2517 / CECT 1963 / NBRC 1671 / NRRL Y-8276)</name>
    <name type="common">Yeast</name>
    <name type="synonym">Kluyveromyces africanus</name>
    <dbReference type="NCBI Taxonomy" id="1071382"/>
    <lineage>
        <taxon>Eukaryota</taxon>
        <taxon>Fungi</taxon>
        <taxon>Dikarya</taxon>
        <taxon>Ascomycota</taxon>
        <taxon>Saccharomycotina</taxon>
        <taxon>Saccharomycetes</taxon>
        <taxon>Saccharomycetales</taxon>
        <taxon>Saccharomycetaceae</taxon>
        <taxon>Kazachstania</taxon>
    </lineage>
</organism>
<dbReference type="GO" id="GO:0006261">
    <property type="term" value="P:DNA-templated DNA replication"/>
    <property type="evidence" value="ECO:0007669"/>
    <property type="project" value="EnsemblFungi"/>
</dbReference>
<dbReference type="GO" id="GO:0006334">
    <property type="term" value="P:nucleosome assembly"/>
    <property type="evidence" value="ECO:0007669"/>
    <property type="project" value="EnsemblFungi"/>
</dbReference>
<reference evidence="16 17" key="1">
    <citation type="journal article" date="2011" name="Proc. Natl. Acad. Sci. U.S.A.">
        <title>Evolutionary erosion of yeast sex chromosomes by mating-type switching accidents.</title>
        <authorList>
            <person name="Gordon J.L."/>
            <person name="Armisen D."/>
            <person name="Proux-Wera E."/>
            <person name="Oheigeartaigh S.S."/>
            <person name="Byrne K.P."/>
            <person name="Wolfe K.H."/>
        </authorList>
    </citation>
    <scope>NUCLEOTIDE SEQUENCE [LARGE SCALE GENOMIC DNA]</scope>
    <source>
        <strain evidence="17">ATCC 22294 / BCRC 22015 / CBS 2517 / CECT 1963 / NBRC 1671 / NRRL Y-8276</strain>
    </source>
</reference>
<evidence type="ECO:0000256" key="5">
    <source>
        <dbReference type="ARBA" id="ARBA00023015"/>
    </source>
</evidence>
<dbReference type="PANTHER" id="PTHR13980">
    <property type="entry name" value="CDC68 RELATED"/>
    <property type="match status" value="1"/>
</dbReference>
<dbReference type="FunFam" id="3.40.350.10:FF:000006">
    <property type="entry name" value="FACT complex subunit SPT16"/>
    <property type="match status" value="1"/>
</dbReference>
<dbReference type="InterPro" id="IPR056595">
    <property type="entry name" value="Fact-SPT16_PH"/>
</dbReference>
<feature type="domain" description="FACT complex subunit SPT16 N-terminal lobe" evidence="13">
    <location>
        <begin position="6"/>
        <end position="169"/>
    </location>
</feature>
<dbReference type="Pfam" id="PF00557">
    <property type="entry name" value="Peptidase_M24"/>
    <property type="match status" value="1"/>
</dbReference>
<keyword evidence="9 10" id="KW-0539">Nucleus</keyword>
<feature type="compositionally biased region" description="Basic and acidic residues" evidence="12">
    <location>
        <begin position="1021"/>
        <end position="1036"/>
    </location>
</feature>
<dbReference type="OrthoDB" id="10251642at2759"/>
<evidence type="ECO:0000256" key="7">
    <source>
        <dbReference type="ARBA" id="ARBA00023163"/>
    </source>
</evidence>
<dbReference type="Gene3D" id="2.30.29.150">
    <property type="match status" value="1"/>
</dbReference>
<dbReference type="GO" id="GO:0140713">
    <property type="term" value="F:histone chaperone activity"/>
    <property type="evidence" value="ECO:0007669"/>
    <property type="project" value="EnsemblFungi"/>
</dbReference>
<dbReference type="InterPro" id="IPR013953">
    <property type="entry name" value="FACT_SPT16_M"/>
</dbReference>
<feature type="region of interest" description="Disordered" evidence="12">
    <location>
        <begin position="452"/>
        <end position="503"/>
    </location>
</feature>
<dbReference type="InterPro" id="IPR029148">
    <property type="entry name" value="FACT-SPT16_Nlobe"/>
</dbReference>
<evidence type="ECO:0000256" key="9">
    <source>
        <dbReference type="ARBA" id="ARBA00023242"/>
    </source>
</evidence>
<dbReference type="SMART" id="SM01285">
    <property type="entry name" value="FACT-Spt16_Nlob"/>
    <property type="match status" value="1"/>
</dbReference>
<comment type="subcellular location">
    <subcellularLocation>
        <location evidence="10">Nucleus</location>
    </subcellularLocation>
    <subcellularLocation>
        <location evidence="10">Chromosome</location>
    </subcellularLocation>
</comment>
<dbReference type="GO" id="GO:0140719">
    <property type="term" value="P:constitutive heterochromatin formation"/>
    <property type="evidence" value="ECO:0007669"/>
    <property type="project" value="EnsemblFungi"/>
</dbReference>
<evidence type="ECO:0000313" key="17">
    <source>
        <dbReference type="Proteomes" id="UP000005220"/>
    </source>
</evidence>
<dbReference type="GO" id="GO:0035101">
    <property type="term" value="C:FACT complex"/>
    <property type="evidence" value="ECO:0007669"/>
    <property type="project" value="UniProtKB-UniRule"/>
</dbReference>
<dbReference type="InterPro" id="IPR040258">
    <property type="entry name" value="Spt16"/>
</dbReference>
<evidence type="ECO:0000259" key="13">
    <source>
        <dbReference type="SMART" id="SM01285"/>
    </source>
</evidence>
<dbReference type="Gene3D" id="3.40.350.10">
    <property type="entry name" value="Creatinase/prolidase N-terminal domain"/>
    <property type="match status" value="1"/>
</dbReference>
<dbReference type="EMBL" id="HE650826">
    <property type="protein sequence ID" value="CCF59008.1"/>
    <property type="molecule type" value="Genomic_DNA"/>
</dbReference>
<dbReference type="InterPro" id="IPR000994">
    <property type="entry name" value="Pept_M24"/>
</dbReference>
<dbReference type="Gene3D" id="2.30.29.30">
    <property type="entry name" value="Pleckstrin-homology domain (PH domain)/Phosphotyrosine-binding domain (PTB)"/>
    <property type="match status" value="1"/>
</dbReference>
<comment type="function">
    <text evidence="10">Component of the FACT complex, a general chromatin factor that acts to reorganize nucleosomes. The FACT complex is involved in multiple processes that require DNA as a template such as mRNA elongation, DNA replication and DNA repair. During transcription elongation the FACT complex acts as a histone chaperone that both destabilizes and restores nucleosomal structure. It facilitates the passage of RNA polymerase II and transcription by promoting the dissociation of one histone H2A-H2B dimer from the nucleosome, then subsequently promotes the reestablishment of the nucleosome following the passage of RNA polymerase II.</text>
</comment>
<dbReference type="GO" id="GO:0006368">
    <property type="term" value="P:transcription elongation by RNA polymerase II"/>
    <property type="evidence" value="ECO:0007669"/>
    <property type="project" value="TreeGrafter"/>
</dbReference>
<dbReference type="InterPro" id="IPR048969">
    <property type="entry name" value="FACT_SPT16_C"/>
</dbReference>
<dbReference type="Proteomes" id="UP000005220">
    <property type="component" value="Chromosome 6"/>
</dbReference>
<evidence type="ECO:0000256" key="6">
    <source>
        <dbReference type="ARBA" id="ARBA00023054"/>
    </source>
</evidence>
<proteinExistence type="inferred from homology"/>
<evidence type="ECO:0000256" key="4">
    <source>
        <dbReference type="ARBA" id="ARBA00022763"/>
    </source>
</evidence>
<dbReference type="Pfam" id="PF08512">
    <property type="entry name" value="Rttp106-like_middle"/>
    <property type="match status" value="1"/>
</dbReference>
<dbReference type="Pfam" id="PF24824">
    <property type="entry name" value="PH_SPT16"/>
    <property type="match status" value="1"/>
</dbReference>
<dbReference type="PANTHER" id="PTHR13980:SF15">
    <property type="entry name" value="FACT COMPLEX SUBUNIT SPT16"/>
    <property type="match status" value="1"/>
</dbReference>
<dbReference type="AlphaFoldDB" id="H2AXA8"/>
<evidence type="ECO:0000256" key="10">
    <source>
        <dbReference type="RuleBase" id="RU367052"/>
    </source>
</evidence>
<feature type="region of interest" description="Disordered" evidence="12">
    <location>
        <begin position="959"/>
        <end position="1036"/>
    </location>
</feature>
<keyword evidence="17" id="KW-1185">Reference proteome</keyword>
<dbReference type="FunFam" id="3.90.230.10:FF:000005">
    <property type="entry name" value="FACT complex subunit spt16"/>
    <property type="match status" value="1"/>
</dbReference>
<dbReference type="InterPro" id="IPR029149">
    <property type="entry name" value="Creatin/AminoP/Spt16_N"/>
</dbReference>
<dbReference type="InterPro" id="IPR011993">
    <property type="entry name" value="PH-like_dom_sf"/>
</dbReference>
<keyword evidence="5 10" id="KW-0805">Transcription regulation</keyword>
<evidence type="ECO:0000256" key="8">
    <source>
        <dbReference type="ARBA" id="ARBA00023204"/>
    </source>
</evidence>
<keyword evidence="7 10" id="KW-0804">Transcription</keyword>
<dbReference type="Pfam" id="PF14826">
    <property type="entry name" value="FACT-Spt16_Nlob"/>
    <property type="match status" value="1"/>
</dbReference>
<dbReference type="SUPFAM" id="SSF55920">
    <property type="entry name" value="Creatinase/aminopeptidase"/>
    <property type="match status" value="1"/>
</dbReference>
<feature type="domain" description="Histone chaperone RTT106/FACT complex subunit SPT16-like middle" evidence="15">
    <location>
        <begin position="837"/>
        <end position="927"/>
    </location>
</feature>
<accession>H2AXA8</accession>
<sequence length="1036" mass="119134">MEELSIDFSLFKKRLVALHSEYPRFENSPNSLLFVLGSSAAENPYQKTTIFHNWILGYEFPATLIAFVPKKIIIITSSAKAKHLNKAEELFKNLPEDVSLELWQRNNKDPEHNKKLFDDVIEAMKSAGKNVGIPVKDSYQGKFMNEWNPIWEAAVKENDFNIVDISLGLSKVWEVKDDEEQSLIAVASKGSDKFMNLLSEEMVRAVDEELKIKNSKLSDKIENKIDDVKFLKKISPDLSKLCPSNHKFNIDLLDWTYSPIIQSGEKFDLRVSARSNDDQLYGNGCILASCGIRYNNYCSNITRTFLIDPSEEMVNNYDFMLELQREIINNQLKVGRTPKEIYESVVKYMETQKPDLVSHFTKNIGSLMGLEFRDSNFVLNTKNDYRKVSAGDCFNISIGFNNLTDSKTKHNYALQLADTVQLSSVEDEQPKILTNFTKTRSQISFYFNNEEEDDAAEKKKTTPPKVIAGKADPRNSKILRTKLRGEARGDSNDAQKEQIRKDNQRKLHEKLLKDGLLRFSAADANDTSKEERQYFKKYESYVRESQIPTNVRDLRLHVDWKSQTIIVPIYGRPVPFHINSYKNGSKNEEGEYTYLRLNFHSPGTSGGLSKKVVELPYDDAAENQFLRSITLRSKDGDRMSEAFKQIADLKKESSKREQERKNLADVVHQDKLIENRTGRTKRLDQIFVRPSPDTKRVPGSVFIHENGIRYQSPLRTDSRIDILFSNIKNLVFQSCKGELIVIIHIHLKNPILMGKKKIQDVQFYREASDMAVDETGNARRGQNKFRRYGDEDELEQEQEERRKRAALDKEFRYFADAIAEASKGLFSVESTFRDLGFQGVPNRSAVFCMPTTDCLVQLIEPPFMVVNLEEIEICILERVQFGLKNFDMVFVYKDFNKPVTHINTVPIESLDFLKQWLTDMDIPYTVSTINLNWSTIMKSLQEDPHQFFLDGGWNFLATGSDDEASEESDEEISEYEASEEDPTDESAYSEEDDSEEDDMSDDGSEDFSGEESAEGDDWDELEKKAAKADRNSNYRD</sequence>
<comment type="subunit">
    <text evidence="10">Component of the FACT complex.</text>
</comment>
<evidence type="ECO:0000256" key="2">
    <source>
        <dbReference type="ARBA" id="ARBA00022454"/>
    </source>
</evidence>
<keyword evidence="2 10" id="KW-0158">Chromosome</keyword>
<keyword evidence="4 10" id="KW-0227">DNA damage</keyword>
<comment type="similarity">
    <text evidence="1 10">Belongs to the peptidase M24 family. SPT16 subfamily.</text>
</comment>
<dbReference type="RefSeq" id="XP_003958143.1">
    <property type="nucleotide sequence ID" value="XM_003958094.1"/>
</dbReference>
<dbReference type="STRING" id="1071382.H2AXA8"/>
<dbReference type="InterPro" id="IPR033825">
    <property type="entry name" value="Spt16_M24"/>
</dbReference>
<protein>
    <recommendedName>
        <fullName evidence="10">FACT complex subunit</fullName>
    </recommendedName>
</protein>
<dbReference type="KEGG" id="kaf:KAFR_0F04130"/>
<keyword evidence="3 10" id="KW-0235">DNA replication</keyword>
<dbReference type="SMART" id="SM01287">
    <property type="entry name" value="Rtt106"/>
    <property type="match status" value="1"/>
</dbReference>
<dbReference type="FunFam" id="2.30.29.150:FF:000002">
    <property type="entry name" value="FACT complex subunit SPT16"/>
    <property type="match status" value="1"/>
</dbReference>
<evidence type="ECO:0000259" key="14">
    <source>
        <dbReference type="SMART" id="SM01286"/>
    </source>
</evidence>
<dbReference type="GO" id="GO:0006281">
    <property type="term" value="P:DNA repair"/>
    <property type="evidence" value="ECO:0007669"/>
    <property type="project" value="UniProtKB-UniRule"/>
</dbReference>
<dbReference type="GO" id="GO:0042393">
    <property type="term" value="F:histone binding"/>
    <property type="evidence" value="ECO:0007669"/>
    <property type="project" value="EnsemblFungi"/>
</dbReference>
<feature type="domain" description="FACT complex subunit SPT16 middle" evidence="14">
    <location>
        <begin position="556"/>
        <end position="710"/>
    </location>
</feature>
<dbReference type="FunFam" id="2.30.29.30:FF:000017">
    <property type="entry name" value="FACT complex subunit SPT16"/>
    <property type="match status" value="1"/>
</dbReference>
<feature type="compositionally biased region" description="Basic and acidic residues" evidence="12">
    <location>
        <begin position="483"/>
        <end position="503"/>
    </location>
</feature>
<dbReference type="FunFam" id="2.30.29.210:FF:000001">
    <property type="entry name" value="FACT complex subunit spt16"/>
    <property type="match status" value="1"/>
</dbReference>
<dbReference type="Pfam" id="PF21091">
    <property type="entry name" value="SPT16_C"/>
    <property type="match status" value="1"/>
</dbReference>
<dbReference type="GO" id="GO:0031491">
    <property type="term" value="F:nucleosome binding"/>
    <property type="evidence" value="ECO:0007669"/>
    <property type="project" value="EnsemblFungi"/>
</dbReference>
<keyword evidence="6 11" id="KW-0175">Coiled coil</keyword>
<dbReference type="Gene3D" id="3.90.230.10">
    <property type="entry name" value="Creatinase/methionine aminopeptidase superfamily"/>
    <property type="match status" value="1"/>
</dbReference>
<evidence type="ECO:0000256" key="1">
    <source>
        <dbReference type="ARBA" id="ARBA00010779"/>
    </source>
</evidence>
<evidence type="ECO:0000256" key="3">
    <source>
        <dbReference type="ARBA" id="ARBA00022705"/>
    </source>
</evidence>
<evidence type="ECO:0000313" key="16">
    <source>
        <dbReference type="EMBL" id="CCF59008.1"/>
    </source>
</evidence>
<dbReference type="SMART" id="SM01286">
    <property type="entry name" value="SPT16"/>
    <property type="match status" value="1"/>
</dbReference>